<dbReference type="Pfam" id="PF04326">
    <property type="entry name" value="SLFN_AlbA_2"/>
    <property type="match status" value="1"/>
</dbReference>
<reference evidence="2" key="1">
    <citation type="submission" date="2021-10" db="EMBL/GenBank/DDBJ databases">
        <title>Collection of gut derived symbiotic bacterial strains cultured from healthy donors.</title>
        <authorList>
            <person name="Lin H."/>
            <person name="Littmann E."/>
            <person name="Claire K."/>
            <person name="Pamer E."/>
        </authorList>
    </citation>
    <scope>NUCLEOTIDE SEQUENCE</scope>
    <source>
        <strain evidence="2">MSK.23.18</strain>
    </source>
</reference>
<name>A0AAJ1BAH5_MEDGN</name>
<dbReference type="InterPro" id="IPR038461">
    <property type="entry name" value="Schlafen_AlbA_2_dom_sf"/>
</dbReference>
<feature type="domain" description="Schlafen AlbA-2" evidence="1">
    <location>
        <begin position="7"/>
        <end position="140"/>
    </location>
</feature>
<dbReference type="AlphaFoldDB" id="A0AAJ1BAH5"/>
<feature type="non-terminal residue" evidence="2">
    <location>
        <position position="354"/>
    </location>
</feature>
<accession>A0AAJ1BAH5</accession>
<dbReference type="Proteomes" id="UP001297370">
    <property type="component" value="Unassembled WGS sequence"/>
</dbReference>
<evidence type="ECO:0000259" key="1">
    <source>
        <dbReference type="Pfam" id="PF04326"/>
    </source>
</evidence>
<dbReference type="EMBL" id="JAJBOM010000042">
    <property type="protein sequence ID" value="MCB5620924.1"/>
    <property type="molecule type" value="Genomic_DNA"/>
</dbReference>
<protein>
    <submittedName>
        <fullName evidence="2">DNA binding domain-containing protein</fullName>
    </submittedName>
</protein>
<comment type="caution">
    <text evidence="2">The sequence shown here is derived from an EMBL/GenBank/DDBJ whole genome shotgun (WGS) entry which is preliminary data.</text>
</comment>
<dbReference type="Gene3D" id="3.30.950.30">
    <property type="entry name" value="Schlafen, AAA domain"/>
    <property type="match status" value="1"/>
</dbReference>
<dbReference type="InterPro" id="IPR007421">
    <property type="entry name" value="Schlafen_AlbA_2_dom"/>
</dbReference>
<evidence type="ECO:0000313" key="2">
    <source>
        <dbReference type="EMBL" id="MCB5620924.1"/>
    </source>
</evidence>
<gene>
    <name evidence="2" type="ORF">LIQ08_17525</name>
</gene>
<sequence>MLSKGYEGGYWDYKEDYTSCKEDKLIDIICMANNIEGRDAYLIYGADDNGIVKGIETTTEPRYTTKMVTEFLRTKHFAGQYVPKVSVQVLKIDGHELDVLIVHNTRNTPYYLTDKFNPSHDNKKMLLPGAVYTRINDINTPRIQTASFEHTEYLWRRRFGIDMTPSEKLLRLLDNPEDWSETRWDVDRHSYNIYNPEYQINVLDSQDAYETISYFYDDERMLYAPLKLNYLTTTLYETELWYMDMGRCLIPKPEHKYDMEHGLYYYYIEKDSLNGKLLPLFAYGKSQCCDRSGREVPIMIFENKEMRTEFESWLVNNLFLKEKYIADLENSAIFQHIRPLINDFLRKMAKFRHQ</sequence>
<proteinExistence type="predicted"/>
<organism evidence="2 3">
    <name type="scientific">Mediterraneibacter gnavus</name>
    <name type="common">Ruminococcus gnavus</name>
    <dbReference type="NCBI Taxonomy" id="33038"/>
    <lineage>
        <taxon>Bacteria</taxon>
        <taxon>Bacillati</taxon>
        <taxon>Bacillota</taxon>
        <taxon>Clostridia</taxon>
        <taxon>Lachnospirales</taxon>
        <taxon>Lachnospiraceae</taxon>
        <taxon>Mediterraneibacter</taxon>
    </lineage>
</organism>
<evidence type="ECO:0000313" key="3">
    <source>
        <dbReference type="Proteomes" id="UP001297370"/>
    </source>
</evidence>